<dbReference type="EMBL" id="PFFQ01000023">
    <property type="protein sequence ID" value="PIW17582.1"/>
    <property type="molecule type" value="Genomic_DNA"/>
</dbReference>
<proteinExistence type="predicted"/>
<name>A0A2M7G6E8_9BACT</name>
<evidence type="ECO:0000313" key="1">
    <source>
        <dbReference type="EMBL" id="PIW17582.1"/>
    </source>
</evidence>
<protein>
    <submittedName>
        <fullName evidence="1">Uncharacterized protein</fullName>
    </submittedName>
</protein>
<reference evidence="1 2" key="1">
    <citation type="submission" date="2017-09" db="EMBL/GenBank/DDBJ databases">
        <title>Depth-based differentiation of microbial function through sediment-hosted aquifers and enrichment of novel symbionts in the deep terrestrial subsurface.</title>
        <authorList>
            <person name="Probst A.J."/>
            <person name="Ladd B."/>
            <person name="Jarett J.K."/>
            <person name="Geller-Mcgrath D.E."/>
            <person name="Sieber C.M."/>
            <person name="Emerson J.B."/>
            <person name="Anantharaman K."/>
            <person name="Thomas B.C."/>
            <person name="Malmstrom R."/>
            <person name="Stieglmeier M."/>
            <person name="Klingl A."/>
            <person name="Woyke T."/>
            <person name="Ryan C.M."/>
            <person name="Banfield J.F."/>
        </authorList>
    </citation>
    <scope>NUCLEOTIDE SEQUENCE [LARGE SCALE GENOMIC DNA]</scope>
    <source>
        <strain evidence="1">CG17_big_fil_post_rev_8_21_14_2_50_48_46</strain>
    </source>
</reference>
<dbReference type="Proteomes" id="UP000231019">
    <property type="component" value="Unassembled WGS sequence"/>
</dbReference>
<gene>
    <name evidence="1" type="ORF">COW36_08795</name>
</gene>
<accession>A0A2M7G6E8</accession>
<organism evidence="1 2">
    <name type="scientific">bacterium (Candidatus Blackallbacteria) CG17_big_fil_post_rev_8_21_14_2_50_48_46</name>
    <dbReference type="NCBI Taxonomy" id="2014261"/>
    <lineage>
        <taxon>Bacteria</taxon>
        <taxon>Candidatus Blackallbacteria</taxon>
    </lineage>
</organism>
<evidence type="ECO:0000313" key="2">
    <source>
        <dbReference type="Proteomes" id="UP000231019"/>
    </source>
</evidence>
<comment type="caution">
    <text evidence="1">The sequence shown here is derived from an EMBL/GenBank/DDBJ whole genome shotgun (WGS) entry which is preliminary data.</text>
</comment>
<sequence>MSSYSNLVDMRSLIPKVIDKITMDNWFRNSDSLESLLDLLLQRFNHGGKKVSQIEYLEIANQAEQMSVELVMSLSYGDLVQLLSENPWILTTEAELNLISLFEEKLGKSTVASLIAVVLCEHFYSTLIQTVECLI</sequence>
<dbReference type="AlphaFoldDB" id="A0A2M7G6E8"/>